<accession>E0XUP9</accession>
<dbReference type="EMBL" id="GU474882">
    <property type="protein sequence ID" value="ADI18140.1"/>
    <property type="molecule type" value="Genomic_DNA"/>
</dbReference>
<name>E0XUP9_9BACT</name>
<protein>
    <recommendedName>
        <fullName evidence="2">DUF2141 domain-containing protein</fullName>
    </recommendedName>
</protein>
<organism evidence="1">
    <name type="scientific">uncultured Verrucomicrobiales bacterium HF0200_39L05</name>
    <dbReference type="NCBI Taxonomy" id="710997"/>
    <lineage>
        <taxon>Bacteria</taxon>
        <taxon>Pseudomonadati</taxon>
        <taxon>Verrucomicrobiota</taxon>
        <taxon>Verrucomicrobiia</taxon>
        <taxon>Verrucomicrobiales</taxon>
        <taxon>environmental samples</taxon>
    </lineage>
</organism>
<dbReference type="AlphaFoldDB" id="E0XUP9"/>
<evidence type="ECO:0000313" key="1">
    <source>
        <dbReference type="EMBL" id="ADI18140.1"/>
    </source>
</evidence>
<dbReference type="Pfam" id="PF09912">
    <property type="entry name" value="DUF2141"/>
    <property type="match status" value="1"/>
</dbReference>
<sequence>MAGLLHKAKLYFIACSDGLAKLNERRTFLGMSSVFRAIKNFSLAIIAAISLAISQMAADEIKPVKPEAKLGTLIIKFDGLANDKGEVLAGLYNEAKRFPKENQALRNLKGKPTNKKCTIKTNELPFGDYALAVMHDENKSGNMDYNLIGLPTEKYGFSNNKRPGLFGPPNFKACRFFIDKPEVIIKITIK</sequence>
<evidence type="ECO:0008006" key="2">
    <source>
        <dbReference type="Google" id="ProtNLM"/>
    </source>
</evidence>
<dbReference type="InterPro" id="IPR018673">
    <property type="entry name" value="DUF2141"/>
</dbReference>
<proteinExistence type="predicted"/>
<reference evidence="1" key="1">
    <citation type="journal article" date="2011" name="Environ. Microbiol.">
        <title>Time-series analyses of Monterey Bay coastal microbial picoplankton using a 'genome proxy' microarray.</title>
        <authorList>
            <person name="Rich V.I."/>
            <person name="Pham V.D."/>
            <person name="Eppley J."/>
            <person name="Shi Y."/>
            <person name="DeLong E.F."/>
        </authorList>
    </citation>
    <scope>NUCLEOTIDE SEQUENCE</scope>
</reference>